<evidence type="ECO:0000259" key="3">
    <source>
        <dbReference type="PROSITE" id="PS51464"/>
    </source>
</evidence>
<organism evidence="4 5">
    <name type="scientific">Candidatus Falkowbacteria bacterium CG10_big_fil_rev_8_21_14_0_10_37_14</name>
    <dbReference type="NCBI Taxonomy" id="1974561"/>
    <lineage>
        <taxon>Bacteria</taxon>
        <taxon>Candidatus Falkowiibacteriota</taxon>
    </lineage>
</organism>
<evidence type="ECO:0000256" key="2">
    <source>
        <dbReference type="ARBA" id="ARBA00023235"/>
    </source>
</evidence>
<dbReference type="GO" id="GO:1901135">
    <property type="term" value="P:carbohydrate derivative metabolic process"/>
    <property type="evidence" value="ECO:0007669"/>
    <property type="project" value="InterPro"/>
</dbReference>
<dbReference type="InterPro" id="IPR046348">
    <property type="entry name" value="SIS_dom_sf"/>
</dbReference>
<dbReference type="AlphaFoldDB" id="A0A2M6WT73"/>
<reference evidence="5" key="1">
    <citation type="submission" date="2017-09" db="EMBL/GenBank/DDBJ databases">
        <title>Depth-based differentiation of microbial function through sediment-hosted aquifers and enrichment of novel symbionts in the deep terrestrial subsurface.</title>
        <authorList>
            <person name="Probst A.J."/>
            <person name="Ladd B."/>
            <person name="Jarett J.K."/>
            <person name="Geller-Mcgrath D.E."/>
            <person name="Sieber C.M.K."/>
            <person name="Emerson J.B."/>
            <person name="Anantharaman K."/>
            <person name="Thomas B.C."/>
            <person name="Malmstrom R."/>
            <person name="Stieglmeier M."/>
            <person name="Klingl A."/>
            <person name="Woyke T."/>
            <person name="Ryan C.M."/>
            <person name="Banfield J.F."/>
        </authorList>
    </citation>
    <scope>NUCLEOTIDE SEQUENCE [LARGE SCALE GENOMIC DNA]</scope>
</reference>
<feature type="domain" description="SIS" evidence="3">
    <location>
        <begin position="33"/>
        <end position="176"/>
    </location>
</feature>
<dbReference type="Pfam" id="PF10432">
    <property type="entry name" value="bact-PGI_C"/>
    <property type="match status" value="1"/>
</dbReference>
<dbReference type="GO" id="GO:0004347">
    <property type="term" value="F:glucose-6-phosphate isomerase activity"/>
    <property type="evidence" value="ECO:0007669"/>
    <property type="project" value="InterPro"/>
</dbReference>
<keyword evidence="2" id="KW-0413">Isomerase</keyword>
<gene>
    <name evidence="4" type="ORF">COT94_02805</name>
</gene>
<dbReference type="Gene3D" id="3.40.50.10490">
    <property type="entry name" value="Glucose-6-phosphate isomerase like protein, domain 1"/>
    <property type="match status" value="2"/>
</dbReference>
<evidence type="ECO:0000256" key="1">
    <source>
        <dbReference type="ARBA" id="ARBA00010523"/>
    </source>
</evidence>
<sequence>MLSSEQLSSTFASLSALPLQIQEVWAAAEAVDLTAEYSQVKNIIVCGMGGSNLGARLIASALADRLAVPIIINADYDLPAFVNSDSLVILSSYSGTTEETLAASQPALDSGAKILAITASREGNRLQAWAISNQLPVLAFATSHNPSNQPRLAIGYSCFALAGLLVKLGLLKLSSEELQNALTALTAWGENLTPEHEDNDAKKIANGLVNKQIILVGGDFLAGNLHSLRNQINENAKHFASYLVLPDLNHHAMEGLSKPDSNSQNLIFLFFDSALYSKRVIERAKLTKQVVAKNNIAFADIQLLGKTKLEQSLEVLQLGAWITLYLALENDVDPLSIPWVDWFKQQLA</sequence>
<dbReference type="Pfam" id="PF01380">
    <property type="entry name" value="SIS"/>
    <property type="match status" value="1"/>
</dbReference>
<comment type="similarity">
    <text evidence="1">Belongs to the PGI/PMI family.</text>
</comment>
<dbReference type="GO" id="GO:0005975">
    <property type="term" value="P:carbohydrate metabolic process"/>
    <property type="evidence" value="ECO:0007669"/>
    <property type="project" value="InterPro"/>
</dbReference>
<name>A0A2M6WT73_9BACT</name>
<dbReference type="Proteomes" id="UP000228533">
    <property type="component" value="Unassembled WGS sequence"/>
</dbReference>
<protein>
    <recommendedName>
        <fullName evidence="3">SIS domain-containing protein</fullName>
    </recommendedName>
</protein>
<proteinExistence type="inferred from homology"/>
<evidence type="ECO:0000313" key="5">
    <source>
        <dbReference type="Proteomes" id="UP000228533"/>
    </source>
</evidence>
<dbReference type="SUPFAM" id="SSF53697">
    <property type="entry name" value="SIS domain"/>
    <property type="match status" value="1"/>
</dbReference>
<dbReference type="InterPro" id="IPR019490">
    <property type="entry name" value="Glu6P/Mann6P_isomerase_C"/>
</dbReference>
<dbReference type="GO" id="GO:0004476">
    <property type="term" value="F:mannose-6-phosphate isomerase activity"/>
    <property type="evidence" value="ECO:0007669"/>
    <property type="project" value="InterPro"/>
</dbReference>
<accession>A0A2M6WT73</accession>
<dbReference type="GO" id="GO:0097367">
    <property type="term" value="F:carbohydrate derivative binding"/>
    <property type="evidence" value="ECO:0007669"/>
    <property type="project" value="InterPro"/>
</dbReference>
<dbReference type="EMBL" id="PFAM01000015">
    <property type="protein sequence ID" value="PIT95992.1"/>
    <property type="molecule type" value="Genomic_DNA"/>
</dbReference>
<dbReference type="PROSITE" id="PS51464">
    <property type="entry name" value="SIS"/>
    <property type="match status" value="1"/>
</dbReference>
<dbReference type="InterPro" id="IPR001347">
    <property type="entry name" value="SIS_dom"/>
</dbReference>
<evidence type="ECO:0000313" key="4">
    <source>
        <dbReference type="EMBL" id="PIT95992.1"/>
    </source>
</evidence>
<comment type="caution">
    <text evidence="4">The sequence shown here is derived from an EMBL/GenBank/DDBJ whole genome shotgun (WGS) entry which is preliminary data.</text>
</comment>